<reference evidence="2" key="1">
    <citation type="submission" date="2021-01" db="EMBL/GenBank/DDBJ databases">
        <authorList>
            <consortium name="Genoscope - CEA"/>
            <person name="William W."/>
        </authorList>
    </citation>
    <scope>NUCLEOTIDE SEQUENCE</scope>
</reference>
<dbReference type="OrthoDB" id="295773at2759"/>
<accession>A0A8S1RHZ3</accession>
<protein>
    <submittedName>
        <fullName evidence="2">Uncharacterized protein</fullName>
    </submittedName>
</protein>
<evidence type="ECO:0000313" key="3">
    <source>
        <dbReference type="Proteomes" id="UP000692954"/>
    </source>
</evidence>
<dbReference type="EMBL" id="CAJJDN010000171">
    <property type="protein sequence ID" value="CAD8126882.1"/>
    <property type="molecule type" value="Genomic_DNA"/>
</dbReference>
<feature type="region of interest" description="Disordered" evidence="1">
    <location>
        <begin position="1144"/>
        <end position="1230"/>
    </location>
</feature>
<evidence type="ECO:0000313" key="2">
    <source>
        <dbReference type="EMBL" id="CAD8126882.1"/>
    </source>
</evidence>
<organism evidence="2 3">
    <name type="scientific">Paramecium sonneborni</name>
    <dbReference type="NCBI Taxonomy" id="65129"/>
    <lineage>
        <taxon>Eukaryota</taxon>
        <taxon>Sar</taxon>
        <taxon>Alveolata</taxon>
        <taxon>Ciliophora</taxon>
        <taxon>Intramacronucleata</taxon>
        <taxon>Oligohymenophorea</taxon>
        <taxon>Peniculida</taxon>
        <taxon>Parameciidae</taxon>
        <taxon>Paramecium</taxon>
    </lineage>
</organism>
<gene>
    <name evidence="2" type="ORF">PSON_ATCC_30995.1.T1710061</name>
</gene>
<proteinExistence type="predicted"/>
<feature type="compositionally biased region" description="Low complexity" evidence="1">
    <location>
        <begin position="1160"/>
        <end position="1179"/>
    </location>
</feature>
<feature type="compositionally biased region" description="Low complexity" evidence="1">
    <location>
        <begin position="1187"/>
        <end position="1207"/>
    </location>
</feature>
<sequence>MQISQEMFKWLKSLNIIQNGIPKQNGRMELDSESTSGFYNGFKISELLDKLSGVYNQQIKTQTNPTARLYNWNIITERLHQIKVELDSEIKKLIIDGDLEMIVEVLKDVQSKFVKENNTSKIENQKKTFDIETLNSAKSLSSCETVLEFVIVALSQNLILKPKQSQQLLNNNFKLLTHVFIKGVKGMYFQLVTLLQEIYNNMPRLIELLKEEEHQIGFFVSFLKLSMFSKDSEVVHWGLRLLGKLAYDLSQYDLLFHMFQWLLNSGLSTLIITLQRQPQLAEHLATALSQIAQYDYNQVFGQQRYFENPKSYIEFYGALIPYLNCDLINYNLEQQIQIAIRLSDNQSTRDEKNVAIQFLCNAWIHYNTFLEQNMQYQQSILAMLQRTAKDNSTILKSYSITQAFKLLDGLAQKKVVTAVSVYKKLISILIESQNNEYIVRQFTYIIQKYPSIPIELLIDGLIKNQNLNMPDCDIYYVLSAHQNLKVQSAITMLELLIRIYNSSVLFQSALFPTIQQIIQKFIELSEFQEYMNRMTQTCLNLYVNSVRSKKTTTTTTITNYQDDSVVNSQRRAQIIQLFKYIIQLRCFSMNNMLKPLLVGAHLELRNIENRDNKGIIQLLQMLGDPNTIVDEYITKDQQMTSQLFLEKKMQQMEGSQSQALEDQYLQKNKKLFEKEEDLVKSLLLEEKNESKNQQQIKKKKKRNYDFDEFQCVYEEGELAYKPLDVVLIDFSLEEDVDRESMNIAIKHFSKTFRYLFNRYASTPQEAAKNRLRSLDQSQLELRSSDIVKILQDYDIFNFSTYEEIINLIATVNHKFNLFSLSSQIRQLPQDNQTEKQSSLSATTSRTVNYKLDFENFKKFLIQFAIVIFGRPPKDFRKMPAGHVLVEFFKYFSFVSRRKNENHLIFDDPDGVTTVADKNTIQKWNAQLLQNPNIDVPTETRLKKVQIERVSLHYQMRDVMKNLNKSYLICFEIVNELIQSKFKTNIVEPTFKINLIYEVKPIAAKGVHSDLKIDPLIEKQELLKNSLTLLPIEKQEIMNKSLDLSQLSEEKIINKSIVEKIVSKQEEALKKELKDIKWQKRKDYLDKQFERIQQFKEKKEEIRFSESQVLGEQLRDQKPKHIDYMNNLKKEYRKNQSEVIIKTVMTQQEERKDSPKKQDNKQQLQSQQQQQSQQKQQVPDGKQKQQDNKQQPQQQPPQQQQSQQQQKQGVQSPEKKLTKEDKAEQRFKARTAEMAVHYRTSLEKKEQLNEKFQNFYKDPKVQAEFKHFRSSGSVAFHHYLKYSDAWNYSGKKIVQQGWLDFAKAFNLSSLFNEEQLIKVFTNTLKQKNYVGHREAVQKNLKYQDEIGLTYFEFEYLLLKIAIMGQEYFNSIQSGKKLDDNLKQLIIYKEKQNKKPKIKHKYVEILEENMNKTTSFTLAACLAYLDIPQNKDLFAGKLRSIEGDDIIEETRPKHQSVDLSQIKKKQGLPESPQVKKSSKWQKPGTHGKGGQDDKGMTDSQIKLPYLSKNAKSQELLEMTKKWEEIQKDAKKK</sequence>
<dbReference type="Proteomes" id="UP000692954">
    <property type="component" value="Unassembled WGS sequence"/>
</dbReference>
<feature type="compositionally biased region" description="Basic and acidic residues" evidence="1">
    <location>
        <begin position="1147"/>
        <end position="1159"/>
    </location>
</feature>
<feature type="region of interest" description="Disordered" evidence="1">
    <location>
        <begin position="1450"/>
        <end position="1503"/>
    </location>
</feature>
<comment type="caution">
    <text evidence="2">The sequence shown here is derived from an EMBL/GenBank/DDBJ whole genome shotgun (WGS) entry which is preliminary data.</text>
</comment>
<keyword evidence="3" id="KW-1185">Reference proteome</keyword>
<feature type="compositionally biased region" description="Basic and acidic residues" evidence="1">
    <location>
        <begin position="1212"/>
        <end position="1230"/>
    </location>
</feature>
<name>A0A8S1RHZ3_9CILI</name>
<evidence type="ECO:0000256" key="1">
    <source>
        <dbReference type="SAM" id="MobiDB-lite"/>
    </source>
</evidence>